<gene>
    <name evidence="1" type="ordered locus">CMM_0046</name>
</gene>
<proteinExistence type="predicted"/>
<dbReference type="Proteomes" id="UP000001564">
    <property type="component" value="Chromosome"/>
</dbReference>
<organism evidence="1 2">
    <name type="scientific">Clavibacter michiganensis subsp. michiganensis (strain NCPPB 382)</name>
    <dbReference type="NCBI Taxonomy" id="443906"/>
    <lineage>
        <taxon>Bacteria</taxon>
        <taxon>Bacillati</taxon>
        <taxon>Actinomycetota</taxon>
        <taxon>Actinomycetes</taxon>
        <taxon>Micrococcales</taxon>
        <taxon>Microbacteriaceae</taxon>
        <taxon>Clavibacter</taxon>
    </lineage>
</organism>
<name>A5CLY0_CLAM3</name>
<dbReference type="KEGG" id="cmi:CMM_0046"/>
<dbReference type="HOGENOM" id="CLU_1033255_0_0_11"/>
<dbReference type="RefSeq" id="WP_011931265.1">
    <property type="nucleotide sequence ID" value="NC_009480.1"/>
</dbReference>
<keyword evidence="2" id="KW-1185">Reference proteome</keyword>
<dbReference type="EMBL" id="AM711867">
    <property type="protein sequence ID" value="CAN00059.1"/>
    <property type="molecule type" value="Genomic_DNA"/>
</dbReference>
<evidence type="ECO:0000313" key="1">
    <source>
        <dbReference type="EMBL" id="CAN00059.1"/>
    </source>
</evidence>
<reference evidence="1 2" key="1">
    <citation type="journal article" date="2008" name="J. Bacteriol.">
        <title>The genome sequence of the tomato-pathogenic actinomycete Clavibacter michiganensis subsp. michiganensis NCPPB382 reveals a large island involved in pathogenicity.</title>
        <authorList>
            <person name="Gartemann K.H."/>
            <person name="Abt B."/>
            <person name="Bekel T."/>
            <person name="Burger A."/>
            <person name="Engemann J."/>
            <person name="Flugel M."/>
            <person name="Gaigalat L."/>
            <person name="Goesmann A."/>
            <person name="Grafen I."/>
            <person name="Kalinowski J."/>
            <person name="Kaup O."/>
            <person name="Kirchner O."/>
            <person name="Krause L."/>
            <person name="Linke B."/>
            <person name="McHardy A."/>
            <person name="Meyer F."/>
            <person name="Pohle S."/>
            <person name="Ruckert C."/>
            <person name="Schneiker S."/>
            <person name="Zellermann E.M."/>
            <person name="Puhler A."/>
            <person name="Eichenlaub R."/>
            <person name="Kaiser O."/>
            <person name="Bartels D."/>
        </authorList>
    </citation>
    <scope>NUCLEOTIDE SEQUENCE [LARGE SCALE GENOMIC DNA]</scope>
    <source>
        <strain evidence="1 2">NCPPB 382</strain>
    </source>
</reference>
<evidence type="ECO:0000313" key="2">
    <source>
        <dbReference type="Proteomes" id="UP000001564"/>
    </source>
</evidence>
<dbReference type="eggNOG" id="ENOG5033PKB">
    <property type="taxonomic scope" value="Bacteria"/>
</dbReference>
<sequence>MLTGLVGLSGDFAKAGAFNSEGIVDSEVLVRPAQEGSFLIEVVRVVTENWEAISTVAGPPTLTQIILWATKSARADVEEFEHLGNGNVKVKWQDGTAQEVPLAAWKELQKNTPRRKRQLRQILAPLSDSRVSAVDVERPSSKELEKLTPDDAPDVFVLTKPDYDAVKPDDKTDERSEIVNAEAQMTAIDFDDATKWRVRATFDGKTLKRSATVEDEDFLGHVSNGLAIRKEDIFQIRLRVDTSTTNGRTSTRWTVLEVLQHRRASGDDD</sequence>
<dbReference type="AlphaFoldDB" id="A5CLY0"/>
<accession>A5CLY0</accession>
<protein>
    <submittedName>
        <fullName evidence="1">Uncharacterized protein</fullName>
    </submittedName>
</protein>